<evidence type="ECO:0000259" key="7">
    <source>
        <dbReference type="PROSITE" id="PS50110"/>
    </source>
</evidence>
<comment type="caution">
    <text evidence="8">The sequence shown here is derived from an EMBL/GenBank/DDBJ whole genome shotgun (WGS) entry which is preliminary data.</text>
</comment>
<evidence type="ECO:0000256" key="3">
    <source>
        <dbReference type="ARBA" id="ARBA00023163"/>
    </source>
</evidence>
<dbReference type="Proteomes" id="UP000256977">
    <property type="component" value="Unassembled WGS sequence"/>
</dbReference>
<dbReference type="PROSITE" id="PS00041">
    <property type="entry name" value="HTH_ARAC_FAMILY_1"/>
    <property type="match status" value="1"/>
</dbReference>
<dbReference type="Gene3D" id="1.10.10.60">
    <property type="entry name" value="Homeodomain-like"/>
    <property type="match status" value="2"/>
</dbReference>
<protein>
    <submittedName>
        <fullName evidence="8">Two-component system response regulator YesN</fullName>
    </submittedName>
</protein>
<evidence type="ECO:0000313" key="8">
    <source>
        <dbReference type="EMBL" id="RED55036.1"/>
    </source>
</evidence>
<dbReference type="PANTHER" id="PTHR43280">
    <property type="entry name" value="ARAC-FAMILY TRANSCRIPTIONAL REGULATOR"/>
    <property type="match status" value="1"/>
</dbReference>
<keyword evidence="1" id="KW-0805">Transcription regulation</keyword>
<proteinExistence type="predicted"/>
<dbReference type="InterPro" id="IPR011006">
    <property type="entry name" value="CheY-like_superfamily"/>
</dbReference>
<dbReference type="GO" id="GO:0003700">
    <property type="term" value="F:DNA-binding transcription factor activity"/>
    <property type="evidence" value="ECO:0007669"/>
    <property type="project" value="InterPro"/>
</dbReference>
<feature type="domain" description="HTH araC/xylS-type" evidence="6">
    <location>
        <begin position="418"/>
        <end position="516"/>
    </location>
</feature>
<name>A0A3D9I1K5_9BACL</name>
<evidence type="ECO:0000256" key="2">
    <source>
        <dbReference type="ARBA" id="ARBA00023125"/>
    </source>
</evidence>
<sequence>MKIMIVDDEVIIRNGLCTVIDWKELGLDLIPPAASAEEALERIPDEKPNILLTDIRMTGMDGIELMKEVKRMLPDTEVIILSGFDDFAYVQQALRGGVTDYLLKTSRPEEIIKAALKAKQNILDKRELLKQELRQRNELNRQTLMKLLNGGKEDASADELNTINEWLRKQDGQSNDDGEFSMRVVIVSASGWGDKRFEGLLIGAVDNIMSELLTCMTLPDKERLIVVLREEAGASDEASLAREMKRIGQILKCETFAALGRSVGGCEQLSASFAEADRIYSFKGLIGSSGLFSSEHLKSRTGGRTLCSEQEEAELSALLMSNDATGLRHWTNQTVRAQVEDPAATPSTLQAYLHSVVIAGHRWLERTRTGESAGELGAQSAVVYDWGGRPEDEVFRSLSAIMAAYHQSVDRSRFAYIRKATDYIREHLDQPLSLQQVAGFVHSNPNHFSEVFKRETGMTYLEFVTQERMRKAAELLHGTPIKVADIANRVGYADIKYFTQQFKKHTGKTPSEYRQSPKEAER</sequence>
<dbReference type="AlphaFoldDB" id="A0A3D9I1K5"/>
<evidence type="ECO:0000256" key="4">
    <source>
        <dbReference type="PROSITE-ProRule" id="PRU00169"/>
    </source>
</evidence>
<dbReference type="RefSeq" id="WP_116065335.1">
    <property type="nucleotide sequence ID" value="NZ_QRDZ01000045.1"/>
</dbReference>
<feature type="coiled-coil region" evidence="5">
    <location>
        <begin position="112"/>
        <end position="142"/>
    </location>
</feature>
<dbReference type="EMBL" id="QRDZ01000045">
    <property type="protein sequence ID" value="RED55036.1"/>
    <property type="molecule type" value="Genomic_DNA"/>
</dbReference>
<dbReference type="PRINTS" id="PR00032">
    <property type="entry name" value="HTHARAC"/>
</dbReference>
<keyword evidence="9" id="KW-1185">Reference proteome</keyword>
<dbReference type="SMART" id="SM00342">
    <property type="entry name" value="HTH_ARAC"/>
    <property type="match status" value="1"/>
</dbReference>
<dbReference type="GO" id="GO:0000160">
    <property type="term" value="P:phosphorelay signal transduction system"/>
    <property type="evidence" value="ECO:0007669"/>
    <property type="project" value="InterPro"/>
</dbReference>
<evidence type="ECO:0000313" key="9">
    <source>
        <dbReference type="Proteomes" id="UP000256977"/>
    </source>
</evidence>
<dbReference type="PANTHER" id="PTHR43280:SF28">
    <property type="entry name" value="HTH-TYPE TRANSCRIPTIONAL ACTIVATOR RHAS"/>
    <property type="match status" value="1"/>
</dbReference>
<keyword evidence="5" id="KW-0175">Coiled coil</keyword>
<evidence type="ECO:0000259" key="6">
    <source>
        <dbReference type="PROSITE" id="PS01124"/>
    </source>
</evidence>
<evidence type="ECO:0000256" key="1">
    <source>
        <dbReference type="ARBA" id="ARBA00023015"/>
    </source>
</evidence>
<evidence type="ECO:0000256" key="5">
    <source>
        <dbReference type="SAM" id="Coils"/>
    </source>
</evidence>
<keyword evidence="3" id="KW-0804">Transcription</keyword>
<dbReference type="GO" id="GO:0043565">
    <property type="term" value="F:sequence-specific DNA binding"/>
    <property type="evidence" value="ECO:0007669"/>
    <property type="project" value="InterPro"/>
</dbReference>
<dbReference type="InterPro" id="IPR020449">
    <property type="entry name" value="Tscrpt_reg_AraC-type_HTH"/>
</dbReference>
<dbReference type="InterPro" id="IPR018060">
    <property type="entry name" value="HTH_AraC"/>
</dbReference>
<dbReference type="SMART" id="SM00448">
    <property type="entry name" value="REC"/>
    <property type="match status" value="1"/>
</dbReference>
<organism evidence="8 9">
    <name type="scientific">Cohnella phaseoli</name>
    <dbReference type="NCBI Taxonomy" id="456490"/>
    <lineage>
        <taxon>Bacteria</taxon>
        <taxon>Bacillati</taxon>
        <taxon>Bacillota</taxon>
        <taxon>Bacilli</taxon>
        <taxon>Bacillales</taxon>
        <taxon>Paenibacillaceae</taxon>
        <taxon>Cohnella</taxon>
    </lineage>
</organism>
<dbReference type="Pfam" id="PF12833">
    <property type="entry name" value="HTH_18"/>
    <property type="match status" value="1"/>
</dbReference>
<dbReference type="Pfam" id="PF00072">
    <property type="entry name" value="Response_reg"/>
    <property type="match status" value="1"/>
</dbReference>
<dbReference type="OrthoDB" id="342399at2"/>
<keyword evidence="2" id="KW-0238">DNA-binding</keyword>
<dbReference type="Gene3D" id="3.40.50.2300">
    <property type="match status" value="1"/>
</dbReference>
<keyword evidence="4" id="KW-0597">Phosphoprotein</keyword>
<reference evidence="8 9" key="1">
    <citation type="submission" date="2018-07" db="EMBL/GenBank/DDBJ databases">
        <title>Genomic Encyclopedia of Type Strains, Phase III (KMG-III): the genomes of soil and plant-associated and newly described type strains.</title>
        <authorList>
            <person name="Whitman W."/>
        </authorList>
    </citation>
    <scope>NUCLEOTIDE SEQUENCE [LARGE SCALE GENOMIC DNA]</scope>
    <source>
        <strain evidence="8 9">CECT 7287</strain>
    </source>
</reference>
<feature type="modified residue" description="4-aspartylphosphate" evidence="4">
    <location>
        <position position="54"/>
    </location>
</feature>
<dbReference type="InterPro" id="IPR018062">
    <property type="entry name" value="HTH_AraC-typ_CS"/>
</dbReference>
<dbReference type="SUPFAM" id="SSF52172">
    <property type="entry name" value="CheY-like"/>
    <property type="match status" value="1"/>
</dbReference>
<feature type="domain" description="Response regulatory" evidence="7">
    <location>
        <begin position="2"/>
        <end position="119"/>
    </location>
</feature>
<accession>A0A3D9I1K5</accession>
<dbReference type="SUPFAM" id="SSF46689">
    <property type="entry name" value="Homeodomain-like"/>
    <property type="match status" value="2"/>
</dbReference>
<dbReference type="InterPro" id="IPR009057">
    <property type="entry name" value="Homeodomain-like_sf"/>
</dbReference>
<gene>
    <name evidence="8" type="ORF">DFP98_14545</name>
</gene>
<dbReference type="PROSITE" id="PS50110">
    <property type="entry name" value="RESPONSE_REGULATORY"/>
    <property type="match status" value="1"/>
</dbReference>
<dbReference type="CDD" id="cd17536">
    <property type="entry name" value="REC_YesN-like"/>
    <property type="match status" value="1"/>
</dbReference>
<dbReference type="InterPro" id="IPR001789">
    <property type="entry name" value="Sig_transdc_resp-reg_receiver"/>
</dbReference>
<dbReference type="PROSITE" id="PS01124">
    <property type="entry name" value="HTH_ARAC_FAMILY_2"/>
    <property type="match status" value="1"/>
</dbReference>